<dbReference type="AlphaFoldDB" id="A0A0J9WNU5"/>
<dbReference type="EMBL" id="DS231706">
    <property type="protein sequence ID" value="KNB07892.1"/>
    <property type="molecule type" value="Genomic_DNA"/>
</dbReference>
<dbReference type="Gene3D" id="3.40.50.300">
    <property type="entry name" value="P-loop containing nucleotide triphosphate hydrolases"/>
    <property type="match status" value="1"/>
</dbReference>
<evidence type="ECO:0000313" key="6">
    <source>
        <dbReference type="EMBL" id="KNB07892.1"/>
    </source>
</evidence>
<dbReference type="Proteomes" id="UP000009097">
    <property type="component" value="Unassembled WGS sequence"/>
</dbReference>
<protein>
    <recommendedName>
        <fullName evidence="5">GED domain-containing protein</fullName>
    </recommendedName>
</protein>
<dbReference type="Gene3D" id="1.20.120.1240">
    <property type="entry name" value="Dynamin, middle domain"/>
    <property type="match status" value="1"/>
</dbReference>
<keyword evidence="3" id="KW-0175">Coiled coil</keyword>
<keyword evidence="2" id="KW-0342">GTP-binding</keyword>
<dbReference type="SUPFAM" id="SSF52540">
    <property type="entry name" value="P-loop containing nucleoside triphosphate hydrolases"/>
    <property type="match status" value="1"/>
</dbReference>
<dbReference type="PANTHER" id="PTHR11566">
    <property type="entry name" value="DYNAMIN"/>
    <property type="match status" value="1"/>
</dbReference>
<dbReference type="GO" id="GO:0006897">
    <property type="term" value="P:endocytosis"/>
    <property type="evidence" value="ECO:0007669"/>
    <property type="project" value="TreeGrafter"/>
</dbReference>
<dbReference type="InterPro" id="IPR020850">
    <property type="entry name" value="GED_dom"/>
</dbReference>
<gene>
    <name evidence="6" type="ORF">FOXG_08941</name>
</gene>
<dbReference type="InterPro" id="IPR045063">
    <property type="entry name" value="Dynamin_N"/>
</dbReference>
<dbReference type="InterPro" id="IPR001401">
    <property type="entry name" value="Dynamin_GTPase"/>
</dbReference>
<dbReference type="Pfam" id="PF00350">
    <property type="entry name" value="Dynamin_N"/>
    <property type="match status" value="1"/>
</dbReference>
<proteinExistence type="predicted"/>
<dbReference type="GO" id="GO:0016020">
    <property type="term" value="C:membrane"/>
    <property type="evidence" value="ECO:0007669"/>
    <property type="project" value="TreeGrafter"/>
</dbReference>
<dbReference type="KEGG" id="fox:FOXG_08941"/>
<dbReference type="PRINTS" id="PR00195">
    <property type="entry name" value="DYNAMIN"/>
</dbReference>
<dbReference type="PROSITE" id="PS51388">
    <property type="entry name" value="GED"/>
    <property type="match status" value="1"/>
</dbReference>
<dbReference type="RefSeq" id="XP_018245937.1">
    <property type="nucleotide sequence ID" value="XM_018387968.1"/>
</dbReference>
<feature type="compositionally biased region" description="Low complexity" evidence="4">
    <location>
        <begin position="1"/>
        <end position="22"/>
    </location>
</feature>
<evidence type="ECO:0000259" key="5">
    <source>
        <dbReference type="PROSITE" id="PS51388"/>
    </source>
</evidence>
<evidence type="ECO:0000313" key="7">
    <source>
        <dbReference type="Proteomes" id="UP000009097"/>
    </source>
</evidence>
<dbReference type="VEuPathDB" id="FungiDB:FOXG_08941"/>
<reference evidence="6" key="2">
    <citation type="journal article" date="2010" name="Nature">
        <title>Comparative genomics reveals mobile pathogenicity chromosomes in Fusarium.</title>
        <authorList>
            <person name="Ma L.J."/>
            <person name="van der Does H.C."/>
            <person name="Borkovich K.A."/>
            <person name="Coleman J.J."/>
            <person name="Daboussi M.J."/>
            <person name="Di Pietro A."/>
            <person name="Dufresne M."/>
            <person name="Freitag M."/>
            <person name="Grabherr M."/>
            <person name="Henrissat B."/>
            <person name="Houterman P.M."/>
            <person name="Kang S."/>
            <person name="Shim W.B."/>
            <person name="Woloshuk C."/>
            <person name="Xie X."/>
            <person name="Xu J.R."/>
            <person name="Antoniw J."/>
            <person name="Baker S.E."/>
            <person name="Bluhm B.H."/>
            <person name="Breakspear A."/>
            <person name="Brown D.W."/>
            <person name="Butchko R.A."/>
            <person name="Chapman S."/>
            <person name="Coulson R."/>
            <person name="Coutinho P.M."/>
            <person name="Danchin E.G."/>
            <person name="Diener A."/>
            <person name="Gale L.R."/>
            <person name="Gardiner D.M."/>
            <person name="Goff S."/>
            <person name="Hammond-Kosack K.E."/>
            <person name="Hilburn K."/>
            <person name="Hua-Van A."/>
            <person name="Jonkers W."/>
            <person name="Kazan K."/>
            <person name="Kodira C.D."/>
            <person name="Koehrsen M."/>
            <person name="Kumar L."/>
            <person name="Lee Y.H."/>
            <person name="Li L."/>
            <person name="Manners J.M."/>
            <person name="Miranda-Saavedra D."/>
            <person name="Mukherjee M."/>
            <person name="Park G."/>
            <person name="Park J."/>
            <person name="Park S.Y."/>
            <person name="Proctor R.H."/>
            <person name="Regev A."/>
            <person name="Ruiz-Roldan M.C."/>
            <person name="Sain D."/>
            <person name="Sakthikumar S."/>
            <person name="Sykes S."/>
            <person name="Schwartz D.C."/>
            <person name="Turgeon B.G."/>
            <person name="Wapinski I."/>
            <person name="Yoder O."/>
            <person name="Young S."/>
            <person name="Zeng Q."/>
            <person name="Zhou S."/>
            <person name="Galagan J."/>
            <person name="Cuomo C.A."/>
            <person name="Kistler H.C."/>
            <person name="Rep M."/>
        </authorList>
    </citation>
    <scope>NUCLEOTIDE SEQUENCE [LARGE SCALE GENOMIC DNA]</scope>
    <source>
        <strain evidence="6">4287</strain>
    </source>
</reference>
<evidence type="ECO:0000256" key="1">
    <source>
        <dbReference type="ARBA" id="ARBA00022741"/>
    </source>
</evidence>
<dbReference type="OrthoDB" id="415706at2759"/>
<dbReference type="GO" id="GO:0008017">
    <property type="term" value="F:microtubule binding"/>
    <property type="evidence" value="ECO:0007669"/>
    <property type="project" value="TreeGrafter"/>
</dbReference>
<dbReference type="InterPro" id="IPR022812">
    <property type="entry name" value="Dynamin"/>
</dbReference>
<dbReference type="GO" id="GO:0000266">
    <property type="term" value="P:mitochondrial fission"/>
    <property type="evidence" value="ECO:0007669"/>
    <property type="project" value="TreeGrafter"/>
</dbReference>
<dbReference type="InterPro" id="IPR000375">
    <property type="entry name" value="Dynamin_stalk"/>
</dbReference>
<evidence type="ECO:0000256" key="3">
    <source>
        <dbReference type="SAM" id="Coils"/>
    </source>
</evidence>
<dbReference type="GO" id="GO:0005525">
    <property type="term" value="F:GTP binding"/>
    <property type="evidence" value="ECO:0007669"/>
    <property type="project" value="InterPro"/>
</dbReference>
<organism evidence="6 7">
    <name type="scientific">Fusarium oxysporum f. sp. lycopersici (strain 4287 / CBS 123668 / FGSC 9935 / NRRL 34936)</name>
    <name type="common">Fusarium vascular wilt of tomato</name>
    <dbReference type="NCBI Taxonomy" id="426428"/>
    <lineage>
        <taxon>Eukaryota</taxon>
        <taxon>Fungi</taxon>
        <taxon>Dikarya</taxon>
        <taxon>Ascomycota</taxon>
        <taxon>Pezizomycotina</taxon>
        <taxon>Sordariomycetes</taxon>
        <taxon>Hypocreomycetidae</taxon>
        <taxon>Hypocreales</taxon>
        <taxon>Nectriaceae</taxon>
        <taxon>Fusarium</taxon>
        <taxon>Fusarium oxysporum species complex</taxon>
    </lineage>
</organism>
<dbReference type="Pfam" id="PF01031">
    <property type="entry name" value="Dynamin_M"/>
    <property type="match status" value="1"/>
</dbReference>
<dbReference type="GO" id="GO:0005739">
    <property type="term" value="C:mitochondrion"/>
    <property type="evidence" value="ECO:0007669"/>
    <property type="project" value="TreeGrafter"/>
</dbReference>
<keyword evidence="1" id="KW-0547">Nucleotide-binding</keyword>
<dbReference type="GO" id="GO:0003924">
    <property type="term" value="F:GTPase activity"/>
    <property type="evidence" value="ECO:0007669"/>
    <property type="project" value="InterPro"/>
</dbReference>
<sequence>MSLNNNPSSNSFQSMSHSNMSSETVETATGYENRRSTSADSPGSQDPSPSEGMASVTPQSSSTTSGDKDGDSPTVVDDPFDNEKRQILFDAIDRLQAWGSHEYLDIPQLVVVGEQSSGKSSLLRTLTDISFPVMAGIGTRFPIRVVSRRTAQDSRERFRISLERAPQDVNGLQRADAAADNYRLEGDTLTMDAFKAALEDLSENHIGIRKGQGTGAKNFVPDIVRVELSGPNRSLFNILDLPGLISSEYGVNEPEPLGTHELAKQYISRPENTIICTIPATSDLGNQRAYQICKEHISNKRRLVGVFTKCDKADREEAERAVISAKSDIDNGDSIFKDGMFVVCNKTLESRVNEDEIFKREPWSQVHSGRRGSMKLKDHLGEILTCEIEKAFPRLENDINSRLKEKRDSLKNMGEPRLNDSQQQEYLNRFVRKYSSKCTLALRRPGLLESETMDLRRELNDINTQFDNVMRWVGGFWRFDDEGVDPRAVCSNYGVFIDNKQEQPGKAREILFPTPEPEDYTKELKAIPAFEEHEHVEPFDKFVDTVTSKLRRFGASQPPGVINSDIYPVIYRVQVSKWGSIAQEHLDRVKDAMKSSYEEILRSVCPDSGGTFILHHELKTRLHSMFCETLNKAKQELDRYCEQETQKELLQTTNNEFRTKLEAWRMLRYARAFYKGIGGEEAQDLISTRTLSEMWTSMDLSNQNRMMYDIHDVIKVYYGISLESFISHVTQTIVEGFVMDKDGPLSKMTTEYVLSLPKQEVSDITKEDKETGKLREQLNSDIKKLEGAQEIAKDARVKVEVLKRN</sequence>
<evidence type="ECO:0000256" key="2">
    <source>
        <dbReference type="ARBA" id="ARBA00023134"/>
    </source>
</evidence>
<dbReference type="PANTHER" id="PTHR11566:SF21">
    <property type="entry name" value="DYNAMIN RELATED PROTEIN 1, ISOFORM A"/>
    <property type="match status" value="1"/>
</dbReference>
<evidence type="ECO:0000256" key="4">
    <source>
        <dbReference type="SAM" id="MobiDB-lite"/>
    </source>
</evidence>
<dbReference type="GeneID" id="28950534"/>
<feature type="coiled-coil region" evidence="3">
    <location>
        <begin position="775"/>
        <end position="805"/>
    </location>
</feature>
<feature type="domain" description="GED" evidence="5">
    <location>
        <begin position="707"/>
        <end position="800"/>
    </location>
</feature>
<feature type="compositionally biased region" description="Polar residues" evidence="4">
    <location>
        <begin position="38"/>
        <end position="48"/>
    </location>
</feature>
<name>A0A0J9WNU5_FUSO4</name>
<dbReference type="SMART" id="SM00053">
    <property type="entry name" value="DYNc"/>
    <property type="match status" value="1"/>
</dbReference>
<reference evidence="6" key="1">
    <citation type="submission" date="2007-04" db="EMBL/GenBank/DDBJ databases">
        <authorList>
            <consortium name="The Broad Institute Genome Sequencing Platform"/>
            <person name="Birren B."/>
            <person name="Lander E."/>
            <person name="Galagan J."/>
            <person name="Nusbaum C."/>
            <person name="Devon K."/>
            <person name="Ma L.-J."/>
            <person name="Jaffe D."/>
            <person name="Butler J."/>
            <person name="Alvarez P."/>
            <person name="Gnerre S."/>
            <person name="Grabherr M."/>
            <person name="Kleber M."/>
            <person name="Mauceli E."/>
            <person name="Brockman W."/>
            <person name="MacCallum I.A."/>
            <person name="Young S."/>
            <person name="LaButti K."/>
            <person name="DeCaprio D."/>
            <person name="Crawford M."/>
            <person name="Koehrsen M."/>
            <person name="Engels R."/>
            <person name="Montgomery P."/>
            <person name="Pearson M."/>
            <person name="Howarth C."/>
            <person name="Larson L."/>
            <person name="White J."/>
            <person name="O'Leary S."/>
            <person name="Kodira C."/>
            <person name="Zeng Q."/>
            <person name="Yandava C."/>
            <person name="Alvarado L."/>
            <person name="Kistler C."/>
            <person name="Shim W.-B."/>
            <person name="Kang S."/>
            <person name="Woloshuk C."/>
        </authorList>
    </citation>
    <scope>NUCLEOTIDE SEQUENCE</scope>
    <source>
        <strain evidence="6">4287</strain>
    </source>
</reference>
<dbReference type="InterPro" id="IPR027417">
    <property type="entry name" value="P-loop_NTPase"/>
</dbReference>
<accession>A0A0J9WNU5</accession>
<feature type="region of interest" description="Disordered" evidence="4">
    <location>
        <begin position="1"/>
        <end position="79"/>
    </location>
</feature>
<dbReference type="GO" id="GO:0016559">
    <property type="term" value="P:peroxisome fission"/>
    <property type="evidence" value="ECO:0007669"/>
    <property type="project" value="TreeGrafter"/>
</dbReference>
<dbReference type="GO" id="GO:0005874">
    <property type="term" value="C:microtubule"/>
    <property type="evidence" value="ECO:0007669"/>
    <property type="project" value="TreeGrafter"/>
</dbReference>
<dbReference type="GO" id="GO:0048312">
    <property type="term" value="P:intracellular distribution of mitochondria"/>
    <property type="evidence" value="ECO:0007669"/>
    <property type="project" value="TreeGrafter"/>
</dbReference>